<dbReference type="PROSITE" id="PS51257">
    <property type="entry name" value="PROKAR_LIPOPROTEIN"/>
    <property type="match status" value="1"/>
</dbReference>
<dbReference type="AlphaFoldDB" id="A0A502GW73"/>
<name>A0A502GW73_9BACT</name>
<organism evidence="1 2">
    <name type="scientific">Hymenobacter nivis</name>
    <dbReference type="NCBI Taxonomy" id="1850093"/>
    <lineage>
        <taxon>Bacteria</taxon>
        <taxon>Pseudomonadati</taxon>
        <taxon>Bacteroidota</taxon>
        <taxon>Cytophagia</taxon>
        <taxon>Cytophagales</taxon>
        <taxon>Hymenobacteraceae</taxon>
        <taxon>Hymenobacter</taxon>
    </lineage>
</organism>
<evidence type="ECO:0000313" key="2">
    <source>
        <dbReference type="Proteomes" id="UP000317646"/>
    </source>
</evidence>
<evidence type="ECO:0000313" key="1">
    <source>
        <dbReference type="EMBL" id="TPG66657.1"/>
    </source>
</evidence>
<dbReference type="RefSeq" id="WP_140466295.1">
    <property type="nucleotide sequence ID" value="NZ_RCYZ01000003.1"/>
</dbReference>
<sequence>MRLPLLLAASLALFSCRKSDDPSLAPSEGVALAAEEDCGTPGPSGYLVLLRTQQQAVQLPGTVETFLLSKDNVFNTSGNDHLIASLSRQEGDVLSLHYCGVVHDGMTANAGPARSSISLQDLPAQVYRLRITVRNRHTTGTLDLTTTPARLSFADTTVAAVWR</sequence>
<protein>
    <submittedName>
        <fullName evidence="1">Uncharacterized protein</fullName>
    </submittedName>
</protein>
<dbReference type="Proteomes" id="UP000317646">
    <property type="component" value="Unassembled WGS sequence"/>
</dbReference>
<accession>A0A502GW73</accession>
<keyword evidence="2" id="KW-1185">Reference proteome</keyword>
<proteinExistence type="predicted"/>
<reference evidence="1 2" key="1">
    <citation type="journal article" date="2019" name="Environ. Microbiol.">
        <title>Species interactions and distinct microbial communities in high Arctic permafrost affected cryosols are associated with the CH4 and CO2 gas fluxes.</title>
        <authorList>
            <person name="Altshuler I."/>
            <person name="Hamel J."/>
            <person name="Turney S."/>
            <person name="Magnuson E."/>
            <person name="Levesque R."/>
            <person name="Greer C."/>
            <person name="Whyte L.G."/>
        </authorList>
    </citation>
    <scope>NUCLEOTIDE SEQUENCE [LARGE SCALE GENOMIC DNA]</scope>
    <source>
        <strain evidence="1 2">S9.2P</strain>
    </source>
</reference>
<dbReference type="EMBL" id="RCYZ01000003">
    <property type="protein sequence ID" value="TPG66657.1"/>
    <property type="molecule type" value="Genomic_DNA"/>
</dbReference>
<gene>
    <name evidence="1" type="ORF">EAH73_09720</name>
</gene>
<comment type="caution">
    <text evidence="1">The sequence shown here is derived from an EMBL/GenBank/DDBJ whole genome shotgun (WGS) entry which is preliminary data.</text>
</comment>
<dbReference type="OrthoDB" id="881079at2"/>